<comment type="caution">
    <text evidence="3">The sequence shown here is derived from an EMBL/GenBank/DDBJ whole genome shotgun (WGS) entry which is preliminary data.</text>
</comment>
<feature type="region of interest" description="Disordered" evidence="1">
    <location>
        <begin position="293"/>
        <end position="316"/>
    </location>
</feature>
<name>A0A0B2UST5_TOXCA</name>
<evidence type="ECO:0000313" key="3">
    <source>
        <dbReference type="EMBL" id="KHN71975.1"/>
    </source>
</evidence>
<dbReference type="OMA" id="YCRPCCA"/>
<evidence type="ECO:0000313" key="4">
    <source>
        <dbReference type="Proteomes" id="UP000031036"/>
    </source>
</evidence>
<feature type="compositionally biased region" description="Acidic residues" evidence="1">
    <location>
        <begin position="299"/>
        <end position="309"/>
    </location>
</feature>
<evidence type="ECO:0000256" key="1">
    <source>
        <dbReference type="SAM" id="MobiDB-lite"/>
    </source>
</evidence>
<dbReference type="GO" id="GO:0008233">
    <property type="term" value="F:peptidase activity"/>
    <property type="evidence" value="ECO:0007669"/>
    <property type="project" value="UniProtKB-KW"/>
</dbReference>
<keyword evidence="2" id="KW-1133">Transmembrane helix</keyword>
<dbReference type="STRING" id="6265.A0A0B2UST5"/>
<feature type="transmembrane region" description="Helical" evidence="2">
    <location>
        <begin position="248"/>
        <end position="271"/>
    </location>
</feature>
<reference evidence="3 4" key="1">
    <citation type="submission" date="2014-11" db="EMBL/GenBank/DDBJ databases">
        <title>Genetic blueprint of the zoonotic pathogen Toxocara canis.</title>
        <authorList>
            <person name="Zhu X.-Q."/>
            <person name="Korhonen P.K."/>
            <person name="Cai H."/>
            <person name="Young N.D."/>
            <person name="Nejsum P."/>
            <person name="von Samson-Himmelstjerna G."/>
            <person name="Boag P.R."/>
            <person name="Tan P."/>
            <person name="Li Q."/>
            <person name="Min J."/>
            <person name="Yang Y."/>
            <person name="Wang X."/>
            <person name="Fang X."/>
            <person name="Hall R.S."/>
            <person name="Hofmann A."/>
            <person name="Sternberg P.W."/>
            <person name="Jex A.R."/>
            <person name="Gasser R.B."/>
        </authorList>
    </citation>
    <scope>NUCLEOTIDE SEQUENCE [LARGE SCALE GENOMIC DNA]</scope>
    <source>
        <strain evidence="3">PN_DK_2014</strain>
    </source>
</reference>
<dbReference type="SMART" id="SM00261">
    <property type="entry name" value="FU"/>
    <property type="match status" value="3"/>
</dbReference>
<keyword evidence="3" id="KW-0378">Hydrolase</keyword>
<gene>
    <name evidence="3" type="primary">bli-4</name>
    <name evidence="3" type="ORF">Tcan_08847</name>
</gene>
<dbReference type="AlphaFoldDB" id="A0A0B2UST5"/>
<keyword evidence="2" id="KW-0472">Membrane</keyword>
<organism evidence="3 4">
    <name type="scientific">Toxocara canis</name>
    <name type="common">Canine roundworm</name>
    <dbReference type="NCBI Taxonomy" id="6265"/>
    <lineage>
        <taxon>Eukaryota</taxon>
        <taxon>Metazoa</taxon>
        <taxon>Ecdysozoa</taxon>
        <taxon>Nematoda</taxon>
        <taxon>Chromadorea</taxon>
        <taxon>Rhabditida</taxon>
        <taxon>Spirurina</taxon>
        <taxon>Ascaridomorpha</taxon>
        <taxon>Ascaridoidea</taxon>
        <taxon>Toxocaridae</taxon>
        <taxon>Toxocara</taxon>
    </lineage>
</organism>
<dbReference type="CDD" id="cd00064">
    <property type="entry name" value="FU"/>
    <property type="match status" value="2"/>
</dbReference>
<dbReference type="InterPro" id="IPR006212">
    <property type="entry name" value="Furin_repeat"/>
</dbReference>
<dbReference type="InterPro" id="IPR009030">
    <property type="entry name" value="Growth_fac_rcpt_cys_sf"/>
</dbReference>
<sequence>MRRKGSMGFCDVCEGLPFTDLVRWTRLASLLVAMSEPPPESISFGDLRSAPDCHPECAGCSESRSAVSCFACKHLTQSLRNRAGFKCVSHCDEGFFVEGDKCRVCSPNCKSCVKAEQCQTCPGAKLLIDVDHYAHLDHGQCVDACPEGLEADYTIAIQARCVLKKNVCSVGYYEAPNRVCTVCDDACATCHGPGPLQCDSCAPHYSNLSVGYCRPCCADNQDPMEIHCEDCKLTASQRAQRRHSGFQTFLMFAVVLALVCCAFGVMLKLYANGMWNSPSRNNIDYTPLPAQSSLNVDDSSSEAESEFEPTDVVTTK</sequence>
<keyword evidence="4" id="KW-1185">Reference proteome</keyword>
<keyword evidence="3" id="KW-0645">Protease</keyword>
<dbReference type="EMBL" id="JPKZ01004123">
    <property type="protein sequence ID" value="KHN71975.1"/>
    <property type="molecule type" value="Genomic_DNA"/>
</dbReference>
<dbReference type="GO" id="GO:0006508">
    <property type="term" value="P:proteolysis"/>
    <property type="evidence" value="ECO:0007669"/>
    <property type="project" value="UniProtKB-KW"/>
</dbReference>
<dbReference type="OrthoDB" id="300641at2759"/>
<dbReference type="Proteomes" id="UP000031036">
    <property type="component" value="Unassembled WGS sequence"/>
</dbReference>
<proteinExistence type="predicted"/>
<dbReference type="Gene3D" id="2.10.220.10">
    <property type="entry name" value="Hormone Receptor, Insulin-like Growth Factor Receptor 1, Chain A, domain 2"/>
    <property type="match status" value="2"/>
</dbReference>
<dbReference type="SUPFAM" id="SSF57184">
    <property type="entry name" value="Growth factor receptor domain"/>
    <property type="match status" value="2"/>
</dbReference>
<protein>
    <submittedName>
        <fullName evidence="3">Endoprotease bli-4</fullName>
    </submittedName>
</protein>
<evidence type="ECO:0000256" key="2">
    <source>
        <dbReference type="SAM" id="Phobius"/>
    </source>
</evidence>
<keyword evidence="2" id="KW-0812">Transmembrane</keyword>
<accession>A0A0B2UST5</accession>